<accession>A0A0F9TK00</accession>
<comment type="caution">
    <text evidence="1">The sequence shown here is derived from an EMBL/GenBank/DDBJ whole genome shotgun (WGS) entry which is preliminary data.</text>
</comment>
<proteinExistence type="predicted"/>
<name>A0A0F9TK00_9ZZZZ</name>
<reference evidence="1" key="1">
    <citation type="journal article" date="2015" name="Nature">
        <title>Complex archaea that bridge the gap between prokaryotes and eukaryotes.</title>
        <authorList>
            <person name="Spang A."/>
            <person name="Saw J.H."/>
            <person name="Jorgensen S.L."/>
            <person name="Zaremba-Niedzwiedzka K."/>
            <person name="Martijn J."/>
            <person name="Lind A.E."/>
            <person name="van Eijk R."/>
            <person name="Schleper C."/>
            <person name="Guy L."/>
            <person name="Ettema T.J."/>
        </authorList>
    </citation>
    <scope>NUCLEOTIDE SEQUENCE</scope>
</reference>
<organism evidence="1">
    <name type="scientific">marine sediment metagenome</name>
    <dbReference type="NCBI Taxonomy" id="412755"/>
    <lineage>
        <taxon>unclassified sequences</taxon>
        <taxon>metagenomes</taxon>
        <taxon>ecological metagenomes</taxon>
    </lineage>
</organism>
<evidence type="ECO:0000313" key="1">
    <source>
        <dbReference type="EMBL" id="KKN75242.1"/>
    </source>
</evidence>
<gene>
    <name evidence="1" type="ORF">LCGC14_0382410</name>
</gene>
<protein>
    <submittedName>
        <fullName evidence="1">Uncharacterized protein</fullName>
    </submittedName>
</protein>
<dbReference type="AlphaFoldDB" id="A0A0F9TK00"/>
<dbReference type="EMBL" id="LAZR01000313">
    <property type="protein sequence ID" value="KKN75242.1"/>
    <property type="molecule type" value="Genomic_DNA"/>
</dbReference>
<sequence length="161" mass="19033">MRAKWPYLRVRLTPIDWRRTETKCRVCKRSFLLELIAYGRGVSKAKWPICLECREEGWTYLTARSRLFICPRKIYVRQNGSRPSLYRESDLERSRERVNQYRKANRQKVRACKRAYWSSERGMDLKVVSERLRLGWSLFAARNAPVSSGPRKGHIPNVGAL</sequence>